<evidence type="ECO:0000313" key="3">
    <source>
        <dbReference type="EMBL" id="HBQ49229.1"/>
    </source>
</evidence>
<keyword evidence="2" id="KW-0472">Membrane</keyword>
<dbReference type="Proteomes" id="UP000263957">
    <property type="component" value="Unassembled WGS sequence"/>
</dbReference>
<feature type="compositionally biased region" description="Basic and acidic residues" evidence="1">
    <location>
        <begin position="137"/>
        <end position="158"/>
    </location>
</feature>
<reference evidence="3 4" key="1">
    <citation type="journal article" date="2018" name="Nat. Biotechnol.">
        <title>A standardized bacterial taxonomy based on genome phylogeny substantially revises the tree of life.</title>
        <authorList>
            <person name="Parks D.H."/>
            <person name="Chuvochina M."/>
            <person name="Waite D.W."/>
            <person name="Rinke C."/>
            <person name="Skarshewski A."/>
            <person name="Chaumeil P.A."/>
            <person name="Hugenholtz P."/>
        </authorList>
    </citation>
    <scope>NUCLEOTIDE SEQUENCE [LARGE SCALE GENOMIC DNA]</scope>
    <source>
        <strain evidence="3">UBA10378</strain>
    </source>
</reference>
<dbReference type="AlphaFoldDB" id="A0A356W6D0"/>
<feature type="region of interest" description="Disordered" evidence="1">
    <location>
        <begin position="109"/>
        <end position="158"/>
    </location>
</feature>
<dbReference type="EMBL" id="DOGS01000202">
    <property type="protein sequence ID" value="HBQ49229.1"/>
    <property type="molecule type" value="Genomic_DNA"/>
</dbReference>
<evidence type="ECO:0000256" key="2">
    <source>
        <dbReference type="SAM" id="Phobius"/>
    </source>
</evidence>
<gene>
    <name evidence="3" type="ORF">DD728_10150</name>
</gene>
<comment type="caution">
    <text evidence="3">The sequence shown here is derived from an EMBL/GenBank/DDBJ whole genome shotgun (WGS) entry which is preliminary data.</text>
</comment>
<evidence type="ECO:0000256" key="1">
    <source>
        <dbReference type="SAM" id="MobiDB-lite"/>
    </source>
</evidence>
<proteinExistence type="predicted"/>
<accession>A0A356W6D0</accession>
<keyword evidence="2" id="KW-1133">Transmembrane helix</keyword>
<sequence length="158" mass="17353">MNMTRFLLLFAVLLAFCLALMAAMLAQYGYSLFAPEMRSMLLVAFLVAGYVSFRISRIIDRRKQRLEDHPKPGGAGKSKLSGLFSGKSAAQQAREARVAARRKKLVEAGKLEEEVQPDAAAESEDAGPTRVSQAAPIKDRMAARAERVRRAKEAGKLD</sequence>
<evidence type="ECO:0000313" key="4">
    <source>
        <dbReference type="Proteomes" id="UP000263957"/>
    </source>
</evidence>
<name>A0A356W6D0_9PROT</name>
<feature type="compositionally biased region" description="Low complexity" evidence="1">
    <location>
        <begin position="77"/>
        <end position="89"/>
    </location>
</feature>
<protein>
    <submittedName>
        <fullName evidence="3">Uncharacterized protein</fullName>
    </submittedName>
</protein>
<feature type="region of interest" description="Disordered" evidence="1">
    <location>
        <begin position="64"/>
        <end position="89"/>
    </location>
</feature>
<organism evidence="3 4">
    <name type="scientific">Hyphomonas atlantica</name>
    <dbReference type="NCBI Taxonomy" id="1280948"/>
    <lineage>
        <taxon>Bacteria</taxon>
        <taxon>Pseudomonadati</taxon>
        <taxon>Pseudomonadota</taxon>
        <taxon>Alphaproteobacteria</taxon>
        <taxon>Hyphomonadales</taxon>
        <taxon>Hyphomonadaceae</taxon>
        <taxon>Hyphomonas</taxon>
    </lineage>
</organism>
<keyword evidence="2" id="KW-0812">Transmembrane</keyword>
<feature type="transmembrane region" description="Helical" evidence="2">
    <location>
        <begin position="38"/>
        <end position="56"/>
    </location>
</feature>